<evidence type="ECO:0000259" key="6">
    <source>
        <dbReference type="PROSITE" id="PS50850"/>
    </source>
</evidence>
<dbReference type="InterPro" id="IPR020846">
    <property type="entry name" value="MFS_dom"/>
</dbReference>
<dbReference type="GO" id="GO:0022857">
    <property type="term" value="F:transmembrane transporter activity"/>
    <property type="evidence" value="ECO:0007669"/>
    <property type="project" value="InterPro"/>
</dbReference>
<comment type="caution">
    <text evidence="7">The sequence shown here is derived from an EMBL/GenBank/DDBJ whole genome shotgun (WGS) entry which is preliminary data.</text>
</comment>
<evidence type="ECO:0000256" key="5">
    <source>
        <dbReference type="SAM" id="Phobius"/>
    </source>
</evidence>
<name>A0A841C324_9ACTN</name>
<evidence type="ECO:0000256" key="4">
    <source>
        <dbReference type="ARBA" id="ARBA00023136"/>
    </source>
</evidence>
<feature type="domain" description="Major facilitator superfamily (MFS) profile" evidence="6">
    <location>
        <begin position="30"/>
        <end position="491"/>
    </location>
</feature>
<keyword evidence="4 5" id="KW-0472">Membrane</keyword>
<sequence>MTTTATTLPESPAPSVPEDGPPAYRWRWAALFVILAVEVMDLLDVLVTNIAGPSIRADLGGSASVIQWLGAGYTLAMAVGMITGGRLGDLYGRKRMFLIGAAGFVAASALCALAQSPELLVGTRVLQGLFGAVMLPQGLGLIKEMFPPKELGAAFGAFGPVMALSAVGGPILAGWLVDADLWGTGWRMIFLINVPLGLAALVAAVRFLPESRADGALRLDLTGAGLVSAAAALLIYPLVQGRELGWPLWTFGLIAASVLLFAVFGRHQVRRQRAGRDTLVLPSLFRRRAFSGGLIAGLAFFAGMMGFNLVFSLYIQVGLGFSPFRTGLASVPSALGIIAGFGIASGGGLVQRFGRRLLQAGIGVMVLGCAGFAVTLRVAGTDLTIWQLAPGLAVFGIGMGLVMAPFFDIILAGVEEGESGSASGLLNAVQQFGGALGLAVLGTLFFDHIDWTPTGVDPVSFADAVQLVLMVEIALLAVTFLVSFVLPKSARPGEGH</sequence>
<feature type="transmembrane region" description="Helical" evidence="5">
    <location>
        <begin position="188"/>
        <end position="209"/>
    </location>
</feature>
<feature type="transmembrane region" description="Helical" evidence="5">
    <location>
        <begin position="392"/>
        <end position="413"/>
    </location>
</feature>
<dbReference type="Pfam" id="PF07690">
    <property type="entry name" value="MFS_1"/>
    <property type="match status" value="1"/>
</dbReference>
<dbReference type="PANTHER" id="PTHR42718">
    <property type="entry name" value="MAJOR FACILITATOR SUPERFAMILY MULTIDRUG TRANSPORTER MFSC"/>
    <property type="match status" value="1"/>
</dbReference>
<evidence type="ECO:0000256" key="1">
    <source>
        <dbReference type="ARBA" id="ARBA00004651"/>
    </source>
</evidence>
<feature type="transmembrane region" description="Helical" evidence="5">
    <location>
        <begin position="64"/>
        <end position="84"/>
    </location>
</feature>
<feature type="transmembrane region" description="Helical" evidence="5">
    <location>
        <begin position="466"/>
        <end position="486"/>
    </location>
</feature>
<dbReference type="InterPro" id="IPR036259">
    <property type="entry name" value="MFS_trans_sf"/>
</dbReference>
<keyword evidence="8" id="KW-1185">Reference proteome</keyword>
<dbReference type="CDD" id="cd17321">
    <property type="entry name" value="MFS_MMR_MDR_like"/>
    <property type="match status" value="1"/>
</dbReference>
<feature type="transmembrane region" description="Helical" evidence="5">
    <location>
        <begin position="327"/>
        <end position="350"/>
    </location>
</feature>
<feature type="transmembrane region" description="Helical" evidence="5">
    <location>
        <begin position="221"/>
        <end position="239"/>
    </location>
</feature>
<feature type="transmembrane region" description="Helical" evidence="5">
    <location>
        <begin position="245"/>
        <end position="264"/>
    </location>
</feature>
<keyword evidence="3 5" id="KW-1133">Transmembrane helix</keyword>
<feature type="transmembrane region" description="Helical" evidence="5">
    <location>
        <begin position="357"/>
        <end position="380"/>
    </location>
</feature>
<evidence type="ECO:0000313" key="7">
    <source>
        <dbReference type="EMBL" id="MBB5873241.1"/>
    </source>
</evidence>
<dbReference type="RefSeq" id="WP_184844118.1">
    <property type="nucleotide sequence ID" value="NZ_JACHMN010000003.1"/>
</dbReference>
<accession>A0A841C324</accession>
<proteinExistence type="predicted"/>
<protein>
    <submittedName>
        <fullName evidence="7">EmrB/QacA subfamily drug resistance transporter</fullName>
    </submittedName>
</protein>
<dbReference type="PANTHER" id="PTHR42718:SF39">
    <property type="entry name" value="ACTINORHODIN TRANSPORTER-RELATED"/>
    <property type="match status" value="1"/>
</dbReference>
<dbReference type="InterPro" id="IPR011701">
    <property type="entry name" value="MFS"/>
</dbReference>
<dbReference type="Proteomes" id="UP000587527">
    <property type="component" value="Unassembled WGS sequence"/>
</dbReference>
<organism evidence="7 8">
    <name type="scientific">Allocatelliglobosispora scoriae</name>
    <dbReference type="NCBI Taxonomy" id="643052"/>
    <lineage>
        <taxon>Bacteria</taxon>
        <taxon>Bacillati</taxon>
        <taxon>Actinomycetota</taxon>
        <taxon>Actinomycetes</taxon>
        <taxon>Micromonosporales</taxon>
        <taxon>Micromonosporaceae</taxon>
        <taxon>Allocatelliglobosispora</taxon>
    </lineage>
</organism>
<dbReference type="AlphaFoldDB" id="A0A841C324"/>
<dbReference type="SUPFAM" id="SSF103473">
    <property type="entry name" value="MFS general substrate transporter"/>
    <property type="match status" value="1"/>
</dbReference>
<evidence type="ECO:0000256" key="2">
    <source>
        <dbReference type="ARBA" id="ARBA00022692"/>
    </source>
</evidence>
<gene>
    <name evidence="7" type="ORF">F4553_006675</name>
</gene>
<comment type="subcellular location">
    <subcellularLocation>
        <location evidence="1">Cell membrane</location>
        <topology evidence="1">Multi-pass membrane protein</topology>
    </subcellularLocation>
</comment>
<reference evidence="7 8" key="1">
    <citation type="submission" date="2020-08" db="EMBL/GenBank/DDBJ databases">
        <title>Sequencing the genomes of 1000 actinobacteria strains.</title>
        <authorList>
            <person name="Klenk H.-P."/>
        </authorList>
    </citation>
    <scope>NUCLEOTIDE SEQUENCE [LARGE SCALE GENOMIC DNA]</scope>
    <source>
        <strain evidence="7 8">DSM 45362</strain>
    </source>
</reference>
<feature type="transmembrane region" description="Helical" evidence="5">
    <location>
        <begin position="154"/>
        <end position="176"/>
    </location>
</feature>
<dbReference type="EMBL" id="JACHMN010000003">
    <property type="protein sequence ID" value="MBB5873241.1"/>
    <property type="molecule type" value="Genomic_DNA"/>
</dbReference>
<dbReference type="GO" id="GO:0005886">
    <property type="term" value="C:plasma membrane"/>
    <property type="evidence" value="ECO:0007669"/>
    <property type="project" value="UniProtKB-SubCell"/>
</dbReference>
<feature type="transmembrane region" description="Helical" evidence="5">
    <location>
        <begin position="28"/>
        <end position="52"/>
    </location>
</feature>
<feature type="transmembrane region" description="Helical" evidence="5">
    <location>
        <begin position="121"/>
        <end position="142"/>
    </location>
</feature>
<evidence type="ECO:0000256" key="3">
    <source>
        <dbReference type="ARBA" id="ARBA00022989"/>
    </source>
</evidence>
<evidence type="ECO:0000313" key="8">
    <source>
        <dbReference type="Proteomes" id="UP000587527"/>
    </source>
</evidence>
<feature type="transmembrane region" description="Helical" evidence="5">
    <location>
        <begin position="294"/>
        <end position="315"/>
    </location>
</feature>
<feature type="transmembrane region" description="Helical" evidence="5">
    <location>
        <begin position="96"/>
        <end position="115"/>
    </location>
</feature>
<dbReference type="PROSITE" id="PS50850">
    <property type="entry name" value="MFS"/>
    <property type="match status" value="1"/>
</dbReference>
<feature type="transmembrane region" description="Helical" evidence="5">
    <location>
        <begin position="425"/>
        <end position="446"/>
    </location>
</feature>
<dbReference type="Gene3D" id="1.20.1250.20">
    <property type="entry name" value="MFS general substrate transporter like domains"/>
    <property type="match status" value="2"/>
</dbReference>
<keyword evidence="2 5" id="KW-0812">Transmembrane</keyword>